<dbReference type="Proteomes" id="UP000092950">
    <property type="component" value="Chromosome"/>
</dbReference>
<evidence type="ECO:0000313" key="7">
    <source>
        <dbReference type="Proteomes" id="UP000053096"/>
    </source>
</evidence>
<dbReference type="GO" id="GO:0031956">
    <property type="term" value="F:medium-chain fatty acid-CoA ligase activity"/>
    <property type="evidence" value="ECO:0007669"/>
    <property type="project" value="TreeGrafter"/>
</dbReference>
<dbReference type="EMBL" id="CP016440">
    <property type="protein sequence ID" value="ANY16223.1"/>
    <property type="molecule type" value="Genomic_DNA"/>
</dbReference>
<feature type="domain" description="AMP-dependent synthetase/ligase" evidence="3">
    <location>
        <begin position="8"/>
        <end position="364"/>
    </location>
</feature>
<evidence type="ECO:0000313" key="6">
    <source>
        <dbReference type="EMBL" id="CUJ05520.1"/>
    </source>
</evidence>
<reference evidence="6 7" key="1">
    <citation type="submission" date="2015-09" db="EMBL/GenBank/DDBJ databases">
        <authorList>
            <person name="Jackson K.R."/>
            <person name="Lunt B.L."/>
            <person name="Fisher J.N.B."/>
            <person name="Gardner A.V."/>
            <person name="Bailey M.E."/>
            <person name="Deus L.M."/>
            <person name="Earl A.S."/>
            <person name="Gibby P.D."/>
            <person name="Hartmann K.A."/>
            <person name="Liu J.E."/>
            <person name="Manci A.M."/>
            <person name="Nielsen D.A."/>
            <person name="Solomon M.B."/>
            <person name="Breakwell D.P."/>
            <person name="Burnett S.H."/>
            <person name="Grose J.H."/>
        </authorList>
    </citation>
    <scope>NUCLEOTIDE SEQUENCE [LARGE SCALE GENOMIC DNA]</scope>
    <source>
        <strain evidence="6 7">2789STDY5608636</strain>
    </source>
</reference>
<keyword evidence="8" id="KW-1185">Reference proteome</keyword>
<evidence type="ECO:0000313" key="8">
    <source>
        <dbReference type="Proteomes" id="UP000092950"/>
    </source>
</evidence>
<dbReference type="Gene3D" id="3.30.300.30">
    <property type="match status" value="1"/>
</dbReference>
<protein>
    <submittedName>
        <fullName evidence="6">Long-chain-fatty-acid--CoA ligase</fullName>
        <ecNumber evidence="6">6.2.1.3</ecNumber>
    </submittedName>
</protein>
<accession>A0A0J6C7H6</accession>
<dbReference type="Pfam" id="PF13193">
    <property type="entry name" value="AMP-binding_C"/>
    <property type="match status" value="1"/>
</dbReference>
<dbReference type="InterPro" id="IPR025110">
    <property type="entry name" value="AMP-bd_C"/>
</dbReference>
<evidence type="ECO:0000256" key="1">
    <source>
        <dbReference type="ARBA" id="ARBA00006432"/>
    </source>
</evidence>
<dbReference type="PROSITE" id="PS00455">
    <property type="entry name" value="AMP_BINDING"/>
    <property type="match status" value="1"/>
</dbReference>
<keyword evidence="2 6" id="KW-0436">Ligase</keyword>
<reference evidence="5 8" key="2">
    <citation type="submission" date="2016-07" db="EMBL/GenBank/DDBJ databases">
        <title>Complete genome sequences of Bordetella pseudohinzii.</title>
        <authorList>
            <person name="Spilker T."/>
            <person name="Darrah R."/>
            <person name="LiPuma J.J."/>
        </authorList>
    </citation>
    <scope>NUCLEOTIDE SEQUENCE [LARGE SCALE GENOMIC DNA]</scope>
    <source>
        <strain evidence="5 8">HI4681</strain>
    </source>
</reference>
<dbReference type="FunFam" id="3.30.300.30:FF:000008">
    <property type="entry name" value="2,3-dihydroxybenzoate-AMP ligase"/>
    <property type="match status" value="1"/>
</dbReference>
<dbReference type="InterPro" id="IPR042099">
    <property type="entry name" value="ANL_N_sf"/>
</dbReference>
<dbReference type="EMBL" id="CYTV01000011">
    <property type="protein sequence ID" value="CUJ05520.1"/>
    <property type="molecule type" value="Genomic_DNA"/>
</dbReference>
<dbReference type="PANTHER" id="PTHR43201:SF32">
    <property type="entry name" value="2-SUCCINYLBENZOATE--COA LIGASE, CHLOROPLASTIC_PEROXISOMAL"/>
    <property type="match status" value="1"/>
</dbReference>
<dbReference type="EC" id="6.2.1.3" evidence="6"/>
<dbReference type="InterPro" id="IPR000873">
    <property type="entry name" value="AMP-dep_synth/lig_dom"/>
</dbReference>
<organism evidence="6 7">
    <name type="scientific">Bordetella pseudohinzii</name>
    <dbReference type="NCBI Taxonomy" id="1331258"/>
    <lineage>
        <taxon>Bacteria</taxon>
        <taxon>Pseudomonadati</taxon>
        <taxon>Pseudomonadota</taxon>
        <taxon>Betaproteobacteria</taxon>
        <taxon>Burkholderiales</taxon>
        <taxon>Alcaligenaceae</taxon>
        <taxon>Bordetella</taxon>
    </lineage>
</organism>
<evidence type="ECO:0000313" key="5">
    <source>
        <dbReference type="EMBL" id="ANY16223.1"/>
    </source>
</evidence>
<dbReference type="PANTHER" id="PTHR43201">
    <property type="entry name" value="ACYL-COA SYNTHETASE"/>
    <property type="match status" value="1"/>
</dbReference>
<accession>A0A0M7H9A0</accession>
<dbReference type="SUPFAM" id="SSF56801">
    <property type="entry name" value="Acetyl-CoA synthetase-like"/>
    <property type="match status" value="1"/>
</dbReference>
<dbReference type="Gene3D" id="3.40.50.12780">
    <property type="entry name" value="N-terminal domain of ligase-like"/>
    <property type="match status" value="1"/>
</dbReference>
<gene>
    <name evidence="6" type="primary">fadD_5</name>
    <name evidence="5" type="ORF">BBN53_10130</name>
    <name evidence="6" type="ORF">ERS370011_03534</name>
</gene>
<evidence type="ECO:0000259" key="3">
    <source>
        <dbReference type="Pfam" id="PF00501"/>
    </source>
</evidence>
<dbReference type="Pfam" id="PF00501">
    <property type="entry name" value="AMP-binding"/>
    <property type="match status" value="1"/>
</dbReference>
<feature type="domain" description="AMP-binding enzyme C-terminal" evidence="4">
    <location>
        <begin position="414"/>
        <end position="490"/>
    </location>
</feature>
<evidence type="ECO:0000259" key="4">
    <source>
        <dbReference type="Pfam" id="PF13193"/>
    </source>
</evidence>
<dbReference type="InterPro" id="IPR020845">
    <property type="entry name" value="AMP-binding_CS"/>
</dbReference>
<proteinExistence type="inferred from homology"/>
<dbReference type="GO" id="GO:0004467">
    <property type="term" value="F:long-chain fatty acid-CoA ligase activity"/>
    <property type="evidence" value="ECO:0007669"/>
    <property type="project" value="UniProtKB-EC"/>
</dbReference>
<dbReference type="OrthoDB" id="9766486at2"/>
<name>A0A0J6C7H6_9BORD</name>
<dbReference type="InterPro" id="IPR045851">
    <property type="entry name" value="AMP-bd_C_sf"/>
</dbReference>
<dbReference type="AlphaFoldDB" id="A0A0J6C7H6"/>
<dbReference type="RefSeq" id="WP_043211780.1">
    <property type="nucleotide sequence ID" value="NZ_CAJGUP010000221.1"/>
</dbReference>
<comment type="similarity">
    <text evidence="1">Belongs to the ATP-dependent AMP-binding enzyme family.</text>
</comment>
<sequence length="508" mass="55293">MIFTSAVQRAASIRPEGAAIVHGGQRRDWRQTERRIAALAGWLREQGLRPGERVATLALNAPKYYELLMAVWWAGAVLVPINTRLSQAEIAFILRHAGVRMLVADEHFDAIARQLGEEGAVRYLSLAEDDYARAIDAPALAPTEVDKDALAGIFYTGGTTGQPKGVALTQLNFAFAALNMQRDLRHDSQTVYLHAPPLFHLADFGIGLGVTLAAGGHSFMDRFSTRLFYERLRDDGVTHLQLAPTMLAMVLDAPERDDALLAGIRSIAYGSAPISQALLRRALAAFPQARIQQFYGMTECCGACAMLPPECHLLADGQPDRLGSVGQATTGFELRVVDARMQVCAPGVAGEIQIRGPAVMRGYWNAPEETRKTLRDGWLCSGDAGYLDEDGYLHVVDRLKDMIISGGENIYCAEVENAIARHPEVAACAVIGVPDALWGEKVHAVVVLREGSDISAAEMDAHCRALVGGYKVPRSYDIRHTDLPLSAVGKVQKNVLRAEYLRAQGESQ</sequence>
<dbReference type="KEGG" id="bpdz:BBN53_10130"/>
<dbReference type="Proteomes" id="UP000053096">
    <property type="component" value="Unassembled WGS sequence"/>
</dbReference>
<evidence type="ECO:0000256" key="2">
    <source>
        <dbReference type="ARBA" id="ARBA00022598"/>
    </source>
</evidence>